<sequence length="83" mass="9579">MGLGENTFKVFKQGQHSKRILSLSRMKIIFGQEVQVRKRCVPIVLTSFLGSAHAFYGRKLWLYGYRKQRTFLTHSNLTSSSRG</sequence>
<comment type="caution">
    <text evidence="1">The sequence shown here is derived from an EMBL/GenBank/DDBJ whole genome shotgun (WGS) entry which is preliminary data.</text>
</comment>
<organism evidence="1 2">
    <name type="scientific">Protea cynaroides</name>
    <dbReference type="NCBI Taxonomy" id="273540"/>
    <lineage>
        <taxon>Eukaryota</taxon>
        <taxon>Viridiplantae</taxon>
        <taxon>Streptophyta</taxon>
        <taxon>Embryophyta</taxon>
        <taxon>Tracheophyta</taxon>
        <taxon>Spermatophyta</taxon>
        <taxon>Magnoliopsida</taxon>
        <taxon>Proteales</taxon>
        <taxon>Proteaceae</taxon>
        <taxon>Protea</taxon>
    </lineage>
</organism>
<keyword evidence="2" id="KW-1185">Reference proteome</keyword>
<evidence type="ECO:0000313" key="2">
    <source>
        <dbReference type="Proteomes" id="UP001141806"/>
    </source>
</evidence>
<gene>
    <name evidence="1" type="ORF">NE237_014209</name>
</gene>
<dbReference type="EMBL" id="JAMYWD010000657">
    <property type="protein sequence ID" value="KAJ4948024.1"/>
    <property type="molecule type" value="Genomic_DNA"/>
</dbReference>
<reference evidence="1" key="1">
    <citation type="journal article" date="2023" name="Plant J.">
        <title>The genome of the king protea, Protea cynaroides.</title>
        <authorList>
            <person name="Chang J."/>
            <person name="Duong T.A."/>
            <person name="Schoeman C."/>
            <person name="Ma X."/>
            <person name="Roodt D."/>
            <person name="Barker N."/>
            <person name="Li Z."/>
            <person name="Van de Peer Y."/>
            <person name="Mizrachi E."/>
        </authorList>
    </citation>
    <scope>NUCLEOTIDE SEQUENCE</scope>
    <source>
        <tissue evidence="1">Young leaves</tissue>
    </source>
</reference>
<evidence type="ECO:0000313" key="1">
    <source>
        <dbReference type="EMBL" id="KAJ4948024.1"/>
    </source>
</evidence>
<proteinExistence type="predicted"/>
<name>A0A9Q0GNF8_9MAGN</name>
<dbReference type="Proteomes" id="UP001141806">
    <property type="component" value="Unassembled WGS sequence"/>
</dbReference>
<protein>
    <submittedName>
        <fullName evidence="1">Uncharacterized protein</fullName>
    </submittedName>
</protein>
<dbReference type="AlphaFoldDB" id="A0A9Q0GNF8"/>
<accession>A0A9Q0GNF8</accession>